<protein>
    <recommendedName>
        <fullName evidence="4">Lipoprotein</fullName>
    </recommendedName>
</protein>
<sequence>MLRKIILPAVFIMCITLSLIGCSVTQQADTGTDKPDQNQTGDQGTITQDEQKALLSEFNALVEENSDIEAIIEYVDSNIAKLSLENASEMIAGLEKAHNGYLPQFASRFYSDPTIPQKFLDEYKPGMDINDVDAVNDEELKQLLIQTKAAGYKVDTAEGMFYPIIDYQRYLDYSSQVTPDIKAYIDIMAVESNEPSARDAALVIAWDEVLTRALNQEKFINTYADSAKLADVQKLYERYVQFVLFGTNNTPLFTYDEKSLSSEAKTSYEKILAESEPSQLAGLVQGLLDTVEQSNGRLTTEVEEYRKNCLQDLGIN</sequence>
<feature type="signal peptide" evidence="1">
    <location>
        <begin position="1"/>
        <end position="28"/>
    </location>
</feature>
<dbReference type="PROSITE" id="PS51257">
    <property type="entry name" value="PROKAR_LIPOPROTEIN"/>
    <property type="match status" value="1"/>
</dbReference>
<accession>R4KJ35</accession>
<gene>
    <name evidence="2" type="ORF">Desgi_3283</name>
</gene>
<dbReference type="HOGENOM" id="CLU_072055_0_0_9"/>
<keyword evidence="1" id="KW-0732">Signal</keyword>
<evidence type="ECO:0000256" key="1">
    <source>
        <dbReference type="SAM" id="SignalP"/>
    </source>
</evidence>
<dbReference type="EMBL" id="CP003273">
    <property type="protein sequence ID" value="AGL02629.1"/>
    <property type="molecule type" value="Genomic_DNA"/>
</dbReference>
<keyword evidence="3" id="KW-1185">Reference proteome</keyword>
<reference evidence="2 3" key="1">
    <citation type="submission" date="2012-01" db="EMBL/GenBank/DDBJ databases">
        <title>Complete sequence of Desulfotomaculum gibsoniae DSM 7213.</title>
        <authorList>
            <consortium name="US DOE Joint Genome Institute"/>
            <person name="Lucas S."/>
            <person name="Han J."/>
            <person name="Lapidus A."/>
            <person name="Cheng J.-F."/>
            <person name="Goodwin L."/>
            <person name="Pitluck S."/>
            <person name="Peters L."/>
            <person name="Ovchinnikova G."/>
            <person name="Teshima H."/>
            <person name="Detter J.C."/>
            <person name="Han C."/>
            <person name="Tapia R."/>
            <person name="Land M."/>
            <person name="Hauser L."/>
            <person name="Kyrpides N."/>
            <person name="Ivanova N."/>
            <person name="Pagani I."/>
            <person name="Parshina S."/>
            <person name="Plugge C."/>
            <person name="Muyzer G."/>
            <person name="Kuever J."/>
            <person name="Ivanova A."/>
            <person name="Nazina T."/>
            <person name="Klenk H.-P."/>
            <person name="Brambilla E."/>
            <person name="Spring S."/>
            <person name="Stams A.F."/>
            <person name="Woyke T."/>
        </authorList>
    </citation>
    <scope>NUCLEOTIDE SEQUENCE [LARGE SCALE GENOMIC DNA]</scope>
    <source>
        <strain evidence="2 3">DSM 7213</strain>
    </source>
</reference>
<dbReference type="Proteomes" id="UP000013520">
    <property type="component" value="Chromosome"/>
</dbReference>
<name>R4KJ35_9FIRM</name>
<dbReference type="STRING" id="767817.Desgi_3283"/>
<dbReference type="KEGG" id="dgi:Desgi_3283"/>
<evidence type="ECO:0000313" key="2">
    <source>
        <dbReference type="EMBL" id="AGL02629.1"/>
    </source>
</evidence>
<dbReference type="OrthoDB" id="1707591at2"/>
<dbReference type="eggNOG" id="ENOG502Z88F">
    <property type="taxonomic scope" value="Bacteria"/>
</dbReference>
<evidence type="ECO:0008006" key="4">
    <source>
        <dbReference type="Google" id="ProtNLM"/>
    </source>
</evidence>
<dbReference type="AlphaFoldDB" id="R4KJ35"/>
<dbReference type="RefSeq" id="WP_006523289.1">
    <property type="nucleotide sequence ID" value="NC_021184.1"/>
</dbReference>
<organism evidence="2 3">
    <name type="scientific">Desulfoscipio gibsoniae DSM 7213</name>
    <dbReference type="NCBI Taxonomy" id="767817"/>
    <lineage>
        <taxon>Bacteria</taxon>
        <taxon>Bacillati</taxon>
        <taxon>Bacillota</taxon>
        <taxon>Clostridia</taxon>
        <taxon>Eubacteriales</taxon>
        <taxon>Desulfallaceae</taxon>
        <taxon>Desulfoscipio</taxon>
    </lineage>
</organism>
<feature type="chain" id="PRO_5004367664" description="Lipoprotein" evidence="1">
    <location>
        <begin position="29"/>
        <end position="316"/>
    </location>
</feature>
<proteinExistence type="predicted"/>
<evidence type="ECO:0000313" key="3">
    <source>
        <dbReference type="Proteomes" id="UP000013520"/>
    </source>
</evidence>